<dbReference type="InterPro" id="IPR029062">
    <property type="entry name" value="Class_I_gatase-like"/>
</dbReference>
<comment type="caution">
    <text evidence="5">The sequence shown here is derived from an EMBL/GenBank/DDBJ whole genome shotgun (WGS) entry which is preliminary data.</text>
</comment>
<proteinExistence type="inferred from homology"/>
<keyword evidence="2" id="KW-0456">Lyase</keyword>
<dbReference type="PANTHER" id="PTHR48094:SF11">
    <property type="entry name" value="GLUTATHIONE-INDEPENDENT GLYOXALASE HSP31-RELATED"/>
    <property type="match status" value="1"/>
</dbReference>
<dbReference type="Gene3D" id="3.40.50.880">
    <property type="match status" value="1"/>
</dbReference>
<dbReference type="STRING" id="1844.UG56_006165"/>
<evidence type="ECO:0000313" key="6">
    <source>
        <dbReference type="Proteomes" id="UP000033772"/>
    </source>
</evidence>
<dbReference type="RefSeq" id="WP_045549767.1">
    <property type="nucleotide sequence ID" value="NZ_JZDQ02000007.1"/>
</dbReference>
<feature type="domain" description="DJ-1/PfpI" evidence="4">
    <location>
        <begin position="88"/>
        <end position="228"/>
    </location>
</feature>
<evidence type="ECO:0000256" key="1">
    <source>
        <dbReference type="ARBA" id="ARBA00023016"/>
    </source>
</evidence>
<dbReference type="CDD" id="cd03141">
    <property type="entry name" value="GATase1_Hsp31_like"/>
    <property type="match status" value="1"/>
</dbReference>
<dbReference type="Proteomes" id="UP000033772">
    <property type="component" value="Unassembled WGS sequence"/>
</dbReference>
<dbReference type="InterPro" id="IPR002818">
    <property type="entry name" value="DJ-1/PfpI"/>
</dbReference>
<organism evidence="5 6">
    <name type="scientific">Nocardioides luteus</name>
    <dbReference type="NCBI Taxonomy" id="1844"/>
    <lineage>
        <taxon>Bacteria</taxon>
        <taxon>Bacillati</taxon>
        <taxon>Actinomycetota</taxon>
        <taxon>Actinomycetes</taxon>
        <taxon>Propionibacteriales</taxon>
        <taxon>Nocardioidaceae</taxon>
        <taxon>Nocardioides</taxon>
    </lineage>
</organism>
<gene>
    <name evidence="5" type="ORF">UG56_006165</name>
</gene>
<dbReference type="AlphaFoldDB" id="A0A1J4N7W2"/>
<dbReference type="InterPro" id="IPR050325">
    <property type="entry name" value="Prot/Nucl_acid_deglycase"/>
</dbReference>
<dbReference type="OrthoDB" id="9792284at2"/>
<evidence type="ECO:0000313" key="5">
    <source>
        <dbReference type="EMBL" id="OIJ27597.1"/>
    </source>
</evidence>
<sequence>MTRVLMVVSAADTLVLADGSEHPTGFWAEEVAASHETLAGAGVEIDIATPGGRRPTVDALSLSEQGGVQAEDAERFRAYLATLEEQLDHPLVLADADPSAYDAVYIPGGHAPMTDLVEDPALAAILTATDSAGRPVVALCHGVAGLLAATGEGGWLFGGRRMTGFTDTEEQQGGYGDSIPFSVEQRMRAAGGVVETGEPWSDTVVVDGTLITGQNPQSSVSTAKALLERLA</sequence>
<comment type="similarity">
    <text evidence="3">Belongs to the peptidase C56 family. HSP31-like subfamily.</text>
</comment>
<dbReference type="EMBL" id="JZDQ02000007">
    <property type="protein sequence ID" value="OIJ27597.1"/>
    <property type="molecule type" value="Genomic_DNA"/>
</dbReference>
<dbReference type="PANTHER" id="PTHR48094">
    <property type="entry name" value="PROTEIN/NUCLEIC ACID DEGLYCASE DJ-1-RELATED"/>
    <property type="match status" value="1"/>
</dbReference>
<keyword evidence="6" id="KW-1185">Reference proteome</keyword>
<keyword evidence="1" id="KW-0346">Stress response</keyword>
<dbReference type="GO" id="GO:0019243">
    <property type="term" value="P:methylglyoxal catabolic process to D-lactate via S-lactoyl-glutathione"/>
    <property type="evidence" value="ECO:0007669"/>
    <property type="project" value="TreeGrafter"/>
</dbReference>
<accession>A0A1J4N7W2</accession>
<reference evidence="5" key="1">
    <citation type="submission" date="2016-10" db="EMBL/GenBank/DDBJ databases">
        <title>Draft Genome Sequence of Nocardioides luteus Strain BAFB, an Alkane-Degrading Bacterium Isolated from JP-7 Polluted Soil.</title>
        <authorList>
            <person name="Brown L."/>
            <person name="Ruiz O.N."/>
            <person name="Gunasekera T."/>
        </authorList>
    </citation>
    <scope>NUCLEOTIDE SEQUENCE [LARGE SCALE GENOMIC DNA]</scope>
    <source>
        <strain evidence="5">BAFB</strain>
    </source>
</reference>
<dbReference type="GO" id="GO:0005737">
    <property type="term" value="C:cytoplasm"/>
    <property type="evidence" value="ECO:0007669"/>
    <property type="project" value="TreeGrafter"/>
</dbReference>
<keyword evidence="5" id="KW-0315">Glutamine amidotransferase</keyword>
<evidence type="ECO:0000259" key="4">
    <source>
        <dbReference type="Pfam" id="PF01965"/>
    </source>
</evidence>
<dbReference type="SUPFAM" id="SSF52317">
    <property type="entry name" value="Class I glutamine amidotransferase-like"/>
    <property type="match status" value="1"/>
</dbReference>
<dbReference type="Pfam" id="PF01965">
    <property type="entry name" value="DJ-1_PfpI"/>
    <property type="match status" value="1"/>
</dbReference>
<evidence type="ECO:0000256" key="2">
    <source>
        <dbReference type="ARBA" id="ARBA00023239"/>
    </source>
</evidence>
<name>A0A1J4N7W2_9ACTN</name>
<dbReference type="GO" id="GO:0016740">
    <property type="term" value="F:transferase activity"/>
    <property type="evidence" value="ECO:0007669"/>
    <property type="project" value="UniProtKB-KW"/>
</dbReference>
<dbReference type="GO" id="GO:0019172">
    <property type="term" value="F:glyoxalase III activity"/>
    <property type="evidence" value="ECO:0007669"/>
    <property type="project" value="TreeGrafter"/>
</dbReference>
<evidence type="ECO:0000256" key="3">
    <source>
        <dbReference type="ARBA" id="ARBA00038493"/>
    </source>
</evidence>
<protein>
    <submittedName>
        <fullName evidence="5">Type 1 glutamine amidotransferase domain-containing protein</fullName>
    </submittedName>
</protein>